<proteinExistence type="predicted"/>
<feature type="transmembrane region" description="Helical" evidence="1">
    <location>
        <begin position="105"/>
        <end position="126"/>
    </location>
</feature>
<dbReference type="EMBL" id="JAMWYK010000001">
    <property type="protein sequence ID" value="MCO0831783.1"/>
    <property type="molecule type" value="Genomic_DNA"/>
</dbReference>
<dbReference type="InterPro" id="IPR010380">
    <property type="entry name" value="DUF975"/>
</dbReference>
<dbReference type="RefSeq" id="WP_252442359.1">
    <property type="nucleotide sequence ID" value="NZ_JAMWYK010000001.1"/>
</dbReference>
<dbReference type="Proteomes" id="UP001523234">
    <property type="component" value="Unassembled WGS sequence"/>
</dbReference>
<keyword evidence="1" id="KW-0472">Membrane</keyword>
<protein>
    <submittedName>
        <fullName evidence="2">DUF975 family protein</fullName>
    </submittedName>
</protein>
<evidence type="ECO:0000313" key="3">
    <source>
        <dbReference type="Proteomes" id="UP001523234"/>
    </source>
</evidence>
<keyword evidence="3" id="KW-1185">Reference proteome</keyword>
<evidence type="ECO:0000256" key="1">
    <source>
        <dbReference type="SAM" id="Phobius"/>
    </source>
</evidence>
<evidence type="ECO:0000313" key="2">
    <source>
        <dbReference type="EMBL" id="MCO0831783.1"/>
    </source>
</evidence>
<reference evidence="2 3" key="1">
    <citation type="submission" date="2022-06" db="EMBL/GenBank/DDBJ databases">
        <title>Fructobacillus taiwanensis sp. nov., isolated from the honeybee.</title>
        <authorList>
            <person name="Chen Y.-S."/>
            <person name="Wang L.-T."/>
            <person name="Lee Y.-S."/>
            <person name="Chang Y.-C."/>
            <person name="Wu H.-C."/>
            <person name="Liao C.-Y."/>
            <person name="Chen W.-H."/>
            <person name="Deng J.-N."/>
            <person name="Wang Y.-H."/>
        </authorList>
    </citation>
    <scope>NUCLEOTIDE SEQUENCE [LARGE SCALE GENOMIC DNA]</scope>
    <source>
        <strain evidence="2 3">W13</strain>
    </source>
</reference>
<accession>A0ABT0ZP60</accession>
<gene>
    <name evidence="2" type="ORF">NFX39_01570</name>
</gene>
<keyword evidence="1" id="KW-1133">Transmembrane helix</keyword>
<organism evidence="2 3">
    <name type="scientific">Fructobacillus apis</name>
    <dbReference type="NCBI Taxonomy" id="2935017"/>
    <lineage>
        <taxon>Bacteria</taxon>
        <taxon>Bacillati</taxon>
        <taxon>Bacillota</taxon>
        <taxon>Bacilli</taxon>
        <taxon>Lactobacillales</taxon>
        <taxon>Lactobacillaceae</taxon>
        <taxon>Fructobacillus</taxon>
    </lineage>
</organism>
<feature type="transmembrane region" description="Helical" evidence="1">
    <location>
        <begin position="30"/>
        <end position="52"/>
    </location>
</feature>
<feature type="transmembrane region" description="Helical" evidence="1">
    <location>
        <begin position="72"/>
        <end position="93"/>
    </location>
</feature>
<name>A0ABT0ZP60_9LACO</name>
<dbReference type="Pfam" id="PF06161">
    <property type="entry name" value="DUF975"/>
    <property type="match status" value="1"/>
</dbReference>
<dbReference type="PANTHER" id="PTHR40076">
    <property type="entry name" value="MEMBRANE PROTEIN-RELATED"/>
    <property type="match status" value="1"/>
</dbReference>
<keyword evidence="1" id="KW-0812">Transmembrane</keyword>
<sequence>MLKVEPISRKRVKVTAKKQLKEHFKKGLQATWPIILFQLVKTGMLAFTVYMFYKGFVLSRSGVHDSGADLYFSRTVSGALGLLVSWSAKWSIIDAFQKPDRKLSWASGLQGFSFKVFFPAFLLAFVQKILLFFWSFLTLPALVKMFSYSQTYYAYKMDLLFDRKQNSLTDYITISRRVMSGRKRELFLLELSFIGWHLVGIMTLGLAYIWITPYINTCRVVYSTQVFSKAIEGVLQ</sequence>
<comment type="caution">
    <text evidence="2">The sequence shown here is derived from an EMBL/GenBank/DDBJ whole genome shotgun (WGS) entry which is preliminary data.</text>
</comment>
<feature type="transmembrane region" description="Helical" evidence="1">
    <location>
        <begin position="186"/>
        <end position="211"/>
    </location>
</feature>
<dbReference type="PANTHER" id="PTHR40076:SF1">
    <property type="entry name" value="MEMBRANE PROTEIN"/>
    <property type="match status" value="1"/>
</dbReference>